<sequence length="70" mass="7773">MLIAACTLCNGLKEDAVGLYRESLIDRGIRVLKAATNRETAHRCELAPVQYPDGRWWLLHPDGSRTPVGP</sequence>
<evidence type="ECO:0000313" key="2">
    <source>
        <dbReference type="Proteomes" id="UP001170379"/>
    </source>
</evidence>
<accession>A0ABT7C653</accession>
<reference evidence="1" key="1">
    <citation type="submission" date="2018-03" db="EMBL/GenBank/DDBJ databases">
        <authorList>
            <person name="Nunes O.C."/>
            <person name="Lopes A.R."/>
            <person name="Froufe H."/>
            <person name="Munoz-Merida A."/>
            <person name="Barroso C."/>
            <person name="Egas C."/>
        </authorList>
    </citation>
    <scope>NUCLEOTIDE SEQUENCE</scope>
    <source>
        <strain evidence="1">ON4</strain>
    </source>
</reference>
<organism evidence="1 2">
    <name type="scientific">Gulosibacter molinativorax</name>
    <dbReference type="NCBI Taxonomy" id="256821"/>
    <lineage>
        <taxon>Bacteria</taxon>
        <taxon>Bacillati</taxon>
        <taxon>Actinomycetota</taxon>
        <taxon>Actinomycetes</taxon>
        <taxon>Micrococcales</taxon>
        <taxon>Microbacteriaceae</taxon>
        <taxon>Gulosibacter</taxon>
    </lineage>
</organism>
<evidence type="ECO:0000313" key="1">
    <source>
        <dbReference type="EMBL" id="MDJ1370660.1"/>
    </source>
</evidence>
<name>A0ABT7C653_9MICO</name>
<dbReference type="Proteomes" id="UP001170379">
    <property type="component" value="Unassembled WGS sequence"/>
</dbReference>
<protein>
    <submittedName>
        <fullName evidence="1">Uncharacterized protein</fullName>
    </submittedName>
</protein>
<gene>
    <name evidence="1" type="ORF">C7K25_04650</name>
</gene>
<proteinExistence type="predicted"/>
<keyword evidence="2" id="KW-1185">Reference proteome</keyword>
<comment type="caution">
    <text evidence="1">The sequence shown here is derived from an EMBL/GenBank/DDBJ whole genome shotgun (WGS) entry which is preliminary data.</text>
</comment>
<dbReference type="EMBL" id="PXVD01000006">
    <property type="protein sequence ID" value="MDJ1370660.1"/>
    <property type="molecule type" value="Genomic_DNA"/>
</dbReference>
<reference evidence="1" key="2">
    <citation type="journal article" date="2022" name="Sci. Rep.">
        <title>In silico prediction of the enzymes involved in the degradation of the herbicide molinate by Gulosibacter molinativorax ON4T.</title>
        <authorList>
            <person name="Lopes A.R."/>
            <person name="Bunin E."/>
            <person name="Viana A.T."/>
            <person name="Froufe H."/>
            <person name="Munoz-Merida A."/>
            <person name="Pinho D."/>
            <person name="Figueiredo J."/>
            <person name="Barroso C."/>
            <person name="Vaz-Moreira I."/>
            <person name="Bellanger X."/>
            <person name="Egas C."/>
            <person name="Nunes O.C."/>
        </authorList>
    </citation>
    <scope>NUCLEOTIDE SEQUENCE</scope>
    <source>
        <strain evidence="1">ON4</strain>
    </source>
</reference>